<dbReference type="Pfam" id="PF24553">
    <property type="entry name" value="Rv0428c_C"/>
    <property type="match status" value="1"/>
</dbReference>
<evidence type="ECO:0000259" key="1">
    <source>
        <dbReference type="PROSITE" id="PS51186"/>
    </source>
</evidence>
<reference evidence="2" key="1">
    <citation type="submission" date="2022-08" db="EMBL/GenBank/DDBJ databases">
        <title>Complete genome sequence of 14 non-tuberculosis mycobacteria type-strains.</title>
        <authorList>
            <person name="Igarashi Y."/>
            <person name="Osugi A."/>
            <person name="Mitarai S."/>
        </authorList>
    </citation>
    <scope>NUCLEOTIDE SEQUENCE</scope>
    <source>
        <strain evidence="2">DSM 45575</strain>
    </source>
</reference>
<name>A0ABY3TXL5_9MYCO</name>
<protein>
    <submittedName>
        <fullName evidence="2">GNAT family N-acetyltransferase</fullName>
    </submittedName>
</protein>
<evidence type="ECO:0000313" key="3">
    <source>
        <dbReference type="Proteomes" id="UP001055200"/>
    </source>
</evidence>
<proteinExistence type="predicted"/>
<sequence>MSALPPLGTRVAVRFRLPPGSEPPLSDAVGHLLAVDPLVRVRTKTGAVVQFPAAAVLTVRRLTDVPVRNSQIRAVEHAAALGFPGTESAWLHGWLLRAGQGVSARANSAIPLERGTSFAAVPAIVDWYVARGLTPLFAIPDRMVSLRDDTPVECETRTLVTDLAPAPAAPAAVTLADAPDADWLADYARAVPAAVLTAVRGPGAVCFARHPDGAVARGVITESADGTRWVGLSELRVAPAARRGGLGTAVGTAVLAWAARRGVTRGYAAVREDGAGGHDDLLGLLTALGFTGQHRCRYVRTEAIWSGPTSRRSPR</sequence>
<feature type="domain" description="N-acetyltransferase" evidence="1">
    <location>
        <begin position="144"/>
        <end position="311"/>
    </location>
</feature>
<dbReference type="Pfam" id="PF24551">
    <property type="entry name" value="SH3_Rv0428c"/>
    <property type="match status" value="1"/>
</dbReference>
<dbReference type="InterPro" id="IPR056934">
    <property type="entry name" value="SH3_Rv0428c"/>
</dbReference>
<dbReference type="EMBL" id="CP092365">
    <property type="protein sequence ID" value="ULN52415.1"/>
    <property type="molecule type" value="Genomic_DNA"/>
</dbReference>
<gene>
    <name evidence="2" type="ORF">MIU77_16495</name>
</gene>
<dbReference type="InterPro" id="IPR016181">
    <property type="entry name" value="Acyl_CoA_acyltransferase"/>
</dbReference>
<dbReference type="InterPro" id="IPR056935">
    <property type="entry name" value="Rv0428c-like_C"/>
</dbReference>
<dbReference type="Proteomes" id="UP001055200">
    <property type="component" value="Chromosome"/>
</dbReference>
<dbReference type="RefSeq" id="WP_240170688.1">
    <property type="nucleotide sequence ID" value="NZ_CP092365.1"/>
</dbReference>
<evidence type="ECO:0000313" key="2">
    <source>
        <dbReference type="EMBL" id="ULN52415.1"/>
    </source>
</evidence>
<dbReference type="InterPro" id="IPR000182">
    <property type="entry name" value="GNAT_dom"/>
</dbReference>
<dbReference type="SUPFAM" id="SSF55729">
    <property type="entry name" value="Acyl-CoA N-acyltransferases (Nat)"/>
    <property type="match status" value="1"/>
</dbReference>
<dbReference type="CDD" id="cd04301">
    <property type="entry name" value="NAT_SF"/>
    <property type="match status" value="1"/>
</dbReference>
<dbReference type="Gene3D" id="3.40.630.30">
    <property type="match status" value="1"/>
</dbReference>
<keyword evidence="3" id="KW-1185">Reference proteome</keyword>
<dbReference type="PROSITE" id="PS51186">
    <property type="entry name" value="GNAT"/>
    <property type="match status" value="1"/>
</dbReference>
<organism evidence="2 3">
    <name type="scientific">Mycolicibacillus parakoreensis</name>
    <dbReference type="NCBI Taxonomy" id="1069221"/>
    <lineage>
        <taxon>Bacteria</taxon>
        <taxon>Bacillati</taxon>
        <taxon>Actinomycetota</taxon>
        <taxon>Actinomycetes</taxon>
        <taxon>Mycobacteriales</taxon>
        <taxon>Mycobacteriaceae</taxon>
        <taxon>Mycolicibacillus</taxon>
    </lineage>
</organism>
<accession>A0ABY3TXL5</accession>